<evidence type="ECO:0008006" key="5">
    <source>
        <dbReference type="Google" id="ProtNLM"/>
    </source>
</evidence>
<organism evidence="3 4">
    <name type="scientific">Cyberlindnera jadinii (strain ATCC 18201 / CBS 1600 / BCRC 20928 / JCM 3617 / NBRC 0987 / NRRL Y-1542)</name>
    <name type="common">Torula yeast</name>
    <name type="synonym">Candida utilis</name>
    <dbReference type="NCBI Taxonomy" id="983966"/>
    <lineage>
        <taxon>Eukaryota</taxon>
        <taxon>Fungi</taxon>
        <taxon>Dikarya</taxon>
        <taxon>Ascomycota</taxon>
        <taxon>Saccharomycotina</taxon>
        <taxon>Saccharomycetes</taxon>
        <taxon>Phaffomycetales</taxon>
        <taxon>Phaffomycetaceae</taxon>
        <taxon>Cyberlindnera</taxon>
    </lineage>
</organism>
<keyword evidence="2" id="KW-0732">Signal</keyword>
<feature type="transmembrane region" description="Helical" evidence="1">
    <location>
        <begin position="300"/>
        <end position="321"/>
    </location>
</feature>
<dbReference type="RefSeq" id="XP_020071656.1">
    <property type="nucleotide sequence ID" value="XM_020217072.1"/>
</dbReference>
<dbReference type="Pfam" id="PF10333">
    <property type="entry name" value="Pga1"/>
    <property type="match status" value="1"/>
</dbReference>
<feature type="chain" id="PRO_5009162613" description="Protein BIG1" evidence="2">
    <location>
        <begin position="18"/>
        <end position="330"/>
    </location>
</feature>
<evidence type="ECO:0000313" key="4">
    <source>
        <dbReference type="Proteomes" id="UP000094389"/>
    </source>
</evidence>
<proteinExistence type="predicted"/>
<evidence type="ECO:0000256" key="1">
    <source>
        <dbReference type="SAM" id="Phobius"/>
    </source>
</evidence>
<dbReference type="EMBL" id="KV453927">
    <property type="protein sequence ID" value="ODV74617.1"/>
    <property type="molecule type" value="Genomic_DNA"/>
</dbReference>
<dbReference type="GeneID" id="30991468"/>
<dbReference type="Proteomes" id="UP000094389">
    <property type="component" value="Unassembled WGS sequence"/>
</dbReference>
<accession>A0A1E4S4Z9</accession>
<keyword evidence="1" id="KW-1133">Transmembrane helix</keyword>
<protein>
    <recommendedName>
        <fullName evidence="5">Protein BIG1</fullName>
    </recommendedName>
</protein>
<dbReference type="AlphaFoldDB" id="A0A1E4S4Z9"/>
<sequence length="330" mass="37167">MLYHLICIFYYSLTVLANLESTVFIVPSQTSGTSLLLNDSIIPLDFNETQRKQLITMDIPPPFNGAYDQLYQVRGLSPGSINHIKLSWSALDPIDIVKFDVLQQDDATLIRLKAEYHCFSSDPQFMANAHPVNVLITATDLTIYDTAVNICEQAVMRRYDSAALKKWNRDVERDSVPLSENFRNLMDDSVMFASVSKIEESWIDLHNNPYDEEKHDHDQDGIMDELLAVCADEQAHEDDDHLSASLTTILQRRHTVQHADSKVTFTELSDSSSIELSIRGGKRSRSHRNSNHPITLSDGISVQSVVIIGIFVTVSFSLGYAMGSKRMRLG</sequence>
<dbReference type="InterPro" id="IPR019433">
    <property type="entry name" value="GPI_ManTrfase_II_coact_Pga1"/>
</dbReference>
<keyword evidence="1" id="KW-0812">Transmembrane</keyword>
<gene>
    <name evidence="3" type="ORF">CYBJADRAFT_183326</name>
</gene>
<feature type="signal peptide" evidence="2">
    <location>
        <begin position="1"/>
        <end position="17"/>
    </location>
</feature>
<keyword evidence="1" id="KW-0472">Membrane</keyword>
<name>A0A1E4S4Z9_CYBJN</name>
<evidence type="ECO:0000256" key="2">
    <source>
        <dbReference type="SAM" id="SignalP"/>
    </source>
</evidence>
<evidence type="ECO:0000313" key="3">
    <source>
        <dbReference type="EMBL" id="ODV74617.1"/>
    </source>
</evidence>
<reference evidence="3 4" key="1">
    <citation type="journal article" date="2016" name="Proc. Natl. Acad. Sci. U.S.A.">
        <title>Comparative genomics of biotechnologically important yeasts.</title>
        <authorList>
            <person name="Riley R."/>
            <person name="Haridas S."/>
            <person name="Wolfe K.H."/>
            <person name="Lopes M.R."/>
            <person name="Hittinger C.T."/>
            <person name="Goeker M."/>
            <person name="Salamov A.A."/>
            <person name="Wisecaver J.H."/>
            <person name="Long T.M."/>
            <person name="Calvey C.H."/>
            <person name="Aerts A.L."/>
            <person name="Barry K.W."/>
            <person name="Choi C."/>
            <person name="Clum A."/>
            <person name="Coughlan A.Y."/>
            <person name="Deshpande S."/>
            <person name="Douglass A.P."/>
            <person name="Hanson S.J."/>
            <person name="Klenk H.-P."/>
            <person name="LaButti K.M."/>
            <person name="Lapidus A."/>
            <person name="Lindquist E.A."/>
            <person name="Lipzen A.M."/>
            <person name="Meier-Kolthoff J.P."/>
            <person name="Ohm R.A."/>
            <person name="Otillar R.P."/>
            <person name="Pangilinan J.L."/>
            <person name="Peng Y."/>
            <person name="Rokas A."/>
            <person name="Rosa C.A."/>
            <person name="Scheuner C."/>
            <person name="Sibirny A.A."/>
            <person name="Slot J.C."/>
            <person name="Stielow J.B."/>
            <person name="Sun H."/>
            <person name="Kurtzman C.P."/>
            <person name="Blackwell M."/>
            <person name="Grigoriev I.V."/>
            <person name="Jeffries T.W."/>
        </authorList>
    </citation>
    <scope>NUCLEOTIDE SEQUENCE [LARGE SCALE GENOMIC DNA]</scope>
    <source>
        <strain evidence="4">ATCC 18201 / CBS 1600 / BCRC 20928 / JCM 3617 / NBRC 0987 / NRRL Y-1542</strain>
    </source>
</reference>
<keyword evidence="4" id="KW-1185">Reference proteome</keyword>